<dbReference type="Gene3D" id="3.40.50.300">
    <property type="entry name" value="P-loop containing nucleotide triphosphate hydrolases"/>
    <property type="match status" value="1"/>
</dbReference>
<accession>A0A1L7XYP2</accession>
<dbReference type="InterPro" id="IPR027417">
    <property type="entry name" value="P-loop_NTPase"/>
</dbReference>
<dbReference type="OrthoDB" id="443402at2759"/>
<dbReference type="EMBL" id="FJOG01000092">
    <property type="protein sequence ID" value="CZR70076.1"/>
    <property type="molecule type" value="Genomic_DNA"/>
</dbReference>
<proteinExistence type="predicted"/>
<dbReference type="Pfam" id="PF24883">
    <property type="entry name" value="NPHP3_N"/>
    <property type="match status" value="1"/>
</dbReference>
<dbReference type="SUPFAM" id="SSF52540">
    <property type="entry name" value="P-loop containing nucleoside triphosphate hydrolases"/>
    <property type="match status" value="1"/>
</dbReference>
<gene>
    <name evidence="4" type="ORF">PAC_19977</name>
</gene>
<dbReference type="STRING" id="576137.A0A1L7XYP2"/>
<dbReference type="InterPro" id="IPR056884">
    <property type="entry name" value="NPHP3-like_N"/>
</dbReference>
<dbReference type="PANTHER" id="PTHR10039">
    <property type="entry name" value="AMELOGENIN"/>
    <property type="match status" value="1"/>
</dbReference>
<feature type="domain" description="DUF7791" evidence="3">
    <location>
        <begin position="606"/>
        <end position="748"/>
    </location>
</feature>
<evidence type="ECO:0000313" key="5">
    <source>
        <dbReference type="Proteomes" id="UP000184330"/>
    </source>
</evidence>
<name>A0A1L7XYP2_9HELO</name>
<reference evidence="4 5" key="1">
    <citation type="submission" date="2016-03" db="EMBL/GenBank/DDBJ databases">
        <authorList>
            <person name="Ploux O."/>
        </authorList>
    </citation>
    <scope>NUCLEOTIDE SEQUENCE [LARGE SCALE GENOMIC DNA]</scope>
    <source>
        <strain evidence="4 5">UAMH 11012</strain>
    </source>
</reference>
<protein>
    <submittedName>
        <fullName evidence="4">Uncharacterized protein</fullName>
    </submittedName>
</protein>
<dbReference type="PANTHER" id="PTHR10039:SF5">
    <property type="entry name" value="NACHT DOMAIN-CONTAINING PROTEIN"/>
    <property type="match status" value="1"/>
</dbReference>
<evidence type="ECO:0000259" key="2">
    <source>
        <dbReference type="Pfam" id="PF24883"/>
    </source>
</evidence>
<keyword evidence="1" id="KW-0677">Repeat</keyword>
<feature type="domain" description="Nephrocystin 3-like N-terminal" evidence="2">
    <location>
        <begin position="307"/>
        <end position="495"/>
    </location>
</feature>
<dbReference type="AlphaFoldDB" id="A0A1L7XYP2"/>
<dbReference type="InterPro" id="IPR056693">
    <property type="entry name" value="DUF7791"/>
</dbReference>
<organism evidence="4 5">
    <name type="scientific">Phialocephala subalpina</name>
    <dbReference type="NCBI Taxonomy" id="576137"/>
    <lineage>
        <taxon>Eukaryota</taxon>
        <taxon>Fungi</taxon>
        <taxon>Dikarya</taxon>
        <taxon>Ascomycota</taxon>
        <taxon>Pezizomycotina</taxon>
        <taxon>Leotiomycetes</taxon>
        <taxon>Helotiales</taxon>
        <taxon>Mollisiaceae</taxon>
        <taxon>Phialocephala</taxon>
        <taxon>Phialocephala fortinii species complex</taxon>
    </lineage>
</organism>
<dbReference type="Proteomes" id="UP000184330">
    <property type="component" value="Unassembled WGS sequence"/>
</dbReference>
<evidence type="ECO:0000313" key="4">
    <source>
        <dbReference type="EMBL" id="CZR70076.1"/>
    </source>
</evidence>
<dbReference type="Pfam" id="PF25053">
    <property type="entry name" value="DUF7791"/>
    <property type="match status" value="1"/>
</dbReference>
<keyword evidence="5" id="KW-1185">Reference proteome</keyword>
<evidence type="ECO:0000256" key="1">
    <source>
        <dbReference type="ARBA" id="ARBA00022737"/>
    </source>
</evidence>
<evidence type="ECO:0000259" key="3">
    <source>
        <dbReference type="Pfam" id="PF25053"/>
    </source>
</evidence>
<sequence>MDPLAALSVAGTIVQFVDFGTKLFSEGCEIYTSTRGALSVNEELELVAIDLRAVIDKLQKLFQWQLVSISSTGEEDDESGERTIVEKICDNATGLAEEILERVEGLKVKGKKHRKWKSFEQALKSAWSKEHIASLVKRLGALKDSLLTRAIYSIWSELDAQSLRATTAFTNLDGQTQHIITQLLENTGKVNETSKEMKALREQVTSLALCLARVDVAIKEEHLRTRDMILNSTSHPEAGSRQADHITASVEMLSVFRSEEDELRKQVNGSLLWDLSYSTMSSRYEAVLEAYPETFEWVFQSSVQEQLSWSNLSDWLQTGTGVYWINGKAGSGKSTLMKHIFDDARTQQYLTAWAEDAKLSPNAPEIGPLCIASFFFWNSGSSEQKSQTGLLRCLLHQILLKIPELIPIAFPAQYATAYSKSLGHDFRDLKGASIRWPLSQLMVALNCIIEQNSISFKLCLLIDGLDEFDGDHEEMARLFKVLAQSTKVKICLSSRPWQVFKDSFRNCPKLQLQDLTYLDIHTYVNGKFDQSEAFQRLSRENPASAHLLIQEIVQKAAGVFLWVRIVVKSLIQGINNRDDIYILQQRLRLLPTELEPLYNHIFNAHIDPLYKPWASKVFQICRTSREVIEYHSWLFDSGQCRDFTILELLFSMEEGLTIERVRAFGRKEIAQKCANIAIQLNARCGGLLELPQLAQLGPDATVEYMHRTVRDFVERDDIWSQLLTYTAKTNFNSHFSLMKSGVLWMNTLLHNRVFPKGTEHIVGTSTTLLYAHYADSHIETRKDQIVLLDNIENQLKELQGGGIVLHDEFLQLAASYSLSGYVEERLQRMERKEPGRRSMTEASLLDRVASGKEHPQPLPLLSARVRVLLSE</sequence>